<dbReference type="Proteomes" id="UP000012174">
    <property type="component" value="Unassembled WGS sequence"/>
</dbReference>
<dbReference type="InterPro" id="IPR036188">
    <property type="entry name" value="FAD/NAD-bd_sf"/>
</dbReference>
<gene>
    <name evidence="6" type="ORF">UCREL1_5763</name>
</gene>
<dbReference type="SUPFAM" id="SSF51905">
    <property type="entry name" value="FAD/NAD(P)-binding domain"/>
    <property type="match status" value="1"/>
</dbReference>
<organism evidence="6 7">
    <name type="scientific">Eutypa lata (strain UCR-EL1)</name>
    <name type="common">Grapevine dieback disease fungus</name>
    <name type="synonym">Eutypa armeniacae</name>
    <dbReference type="NCBI Taxonomy" id="1287681"/>
    <lineage>
        <taxon>Eukaryota</taxon>
        <taxon>Fungi</taxon>
        <taxon>Dikarya</taxon>
        <taxon>Ascomycota</taxon>
        <taxon>Pezizomycotina</taxon>
        <taxon>Sordariomycetes</taxon>
        <taxon>Xylariomycetidae</taxon>
        <taxon>Xylariales</taxon>
        <taxon>Diatrypaceae</taxon>
        <taxon>Eutypa</taxon>
    </lineage>
</organism>
<reference evidence="7" key="1">
    <citation type="journal article" date="2013" name="Genome Announc.">
        <title>Draft genome sequence of the grapevine dieback fungus Eutypa lata UCR-EL1.</title>
        <authorList>
            <person name="Blanco-Ulate B."/>
            <person name="Rolshausen P.E."/>
            <person name="Cantu D."/>
        </authorList>
    </citation>
    <scope>NUCLEOTIDE SEQUENCE [LARGE SCALE GENOMIC DNA]</scope>
    <source>
        <strain evidence="7">UCR-EL1</strain>
    </source>
</reference>
<dbReference type="STRING" id="1287681.M7TKJ5"/>
<evidence type="ECO:0000256" key="4">
    <source>
        <dbReference type="PIRSR" id="PIRSR000137-2"/>
    </source>
</evidence>
<dbReference type="PIRSF" id="PIRSF000137">
    <property type="entry name" value="Alcohol_oxidase"/>
    <property type="match status" value="1"/>
</dbReference>
<evidence type="ECO:0000313" key="6">
    <source>
        <dbReference type="EMBL" id="EMR67235.1"/>
    </source>
</evidence>
<dbReference type="EMBL" id="KB706482">
    <property type="protein sequence ID" value="EMR67235.1"/>
    <property type="molecule type" value="Genomic_DNA"/>
</dbReference>
<keyword evidence="4" id="KW-0274">FAD</keyword>
<dbReference type="InterPro" id="IPR000172">
    <property type="entry name" value="GMC_OxRdtase_N"/>
</dbReference>
<feature type="domain" description="Glucose-methanol-choline oxidoreductase N-terminal" evidence="5">
    <location>
        <begin position="196"/>
        <end position="210"/>
    </location>
</feature>
<dbReference type="eggNOG" id="KOG1238">
    <property type="taxonomic scope" value="Eukaryota"/>
</dbReference>
<evidence type="ECO:0000256" key="3">
    <source>
        <dbReference type="PIRSR" id="PIRSR000137-1"/>
    </source>
</evidence>
<dbReference type="PROSITE" id="PS00624">
    <property type="entry name" value="GMC_OXRED_2"/>
    <property type="match status" value="1"/>
</dbReference>
<dbReference type="GO" id="GO:0050660">
    <property type="term" value="F:flavin adenine dinucleotide binding"/>
    <property type="evidence" value="ECO:0007669"/>
    <property type="project" value="InterPro"/>
</dbReference>
<dbReference type="Pfam" id="PF00732">
    <property type="entry name" value="GMC_oxred_N"/>
    <property type="match status" value="1"/>
</dbReference>
<dbReference type="Gene3D" id="3.30.560.10">
    <property type="entry name" value="Glucose Oxidase, domain 3"/>
    <property type="match status" value="1"/>
</dbReference>
<dbReference type="PANTHER" id="PTHR11552:SF138">
    <property type="entry name" value="DEHYDROGENASE PKFF-RELATED"/>
    <property type="match status" value="1"/>
</dbReference>
<dbReference type="OMA" id="HYEIEGG"/>
<feature type="binding site" evidence="4">
    <location>
        <begin position="479"/>
        <end position="480"/>
    </location>
    <ligand>
        <name>FAD</name>
        <dbReference type="ChEBI" id="CHEBI:57692"/>
    </ligand>
</feature>
<evidence type="ECO:0000313" key="7">
    <source>
        <dbReference type="Proteomes" id="UP000012174"/>
    </source>
</evidence>
<name>M7TKJ5_EUTLA</name>
<comment type="similarity">
    <text evidence="1">Belongs to the GMC oxidoreductase family.</text>
</comment>
<dbReference type="AlphaFoldDB" id="M7TKJ5"/>
<dbReference type="HOGENOM" id="CLU_002865_0_3_1"/>
<comment type="cofactor">
    <cofactor evidence="4">
        <name>FAD</name>
        <dbReference type="ChEBI" id="CHEBI:57692"/>
    </cofactor>
</comment>
<evidence type="ECO:0000259" key="5">
    <source>
        <dbReference type="PROSITE" id="PS00624"/>
    </source>
</evidence>
<evidence type="ECO:0000256" key="2">
    <source>
        <dbReference type="ARBA" id="ARBA00023180"/>
    </source>
</evidence>
<dbReference type="GO" id="GO:0016614">
    <property type="term" value="F:oxidoreductase activity, acting on CH-OH group of donors"/>
    <property type="evidence" value="ECO:0007669"/>
    <property type="project" value="InterPro"/>
</dbReference>
<dbReference type="InterPro" id="IPR007867">
    <property type="entry name" value="GMC_OxRtase_C"/>
</dbReference>
<keyword evidence="4" id="KW-0285">Flavoprotein</keyword>
<dbReference type="PANTHER" id="PTHR11552">
    <property type="entry name" value="GLUCOSE-METHANOL-CHOLINE GMC OXIDOREDUCTASE"/>
    <property type="match status" value="1"/>
</dbReference>
<sequence length="498" mass="53444">MHYPRGRMLGGSSARNFLITHRATAGSFQKWADAVGDDSYNFENLLPYFERSLNFTPPNNELRAANATPEYDDSTLGTGDGPLALGFPNWAYAFPTWATKAFSKIGIPLRREGFMDGGLLGHAYAMFTLDTKMIRSSSETGFLRRSLSNANFYIYPLTMAERVLFDNNNTATSVEVNTAGARYTITARKEVILSAGAIGSPQLLQVSGVGPGDLLQSLGIPVVADLAGVGRNMQDHVIFGVTHGVNAITTSSLGDPAFTGEQIRLYNDEAAGLLTSPAADMLAWEKLPNSTRSSFSNRTLSVLATEYPTDWPEIEYLVSSSYFGSGDIPTQADPHDGTAYATVGVALCTPRSRGTVTITSADANVAPAIDPAYLTDRADVEVVIGGFRRAREFWASSALDDFRLGPEAYPGAQVSDNAAEIEASIRRNLNTVYHGSCTCAMGRQDDPDAVVDTHARVYGVNGLRVVDAAAFPLLPPGHPQSTVYALAEKIADDIVNGL</sequence>
<feature type="active site" description="Proton donor" evidence="3">
    <location>
        <position position="434"/>
    </location>
</feature>
<dbReference type="SUPFAM" id="SSF54373">
    <property type="entry name" value="FAD-linked reductases, C-terminal domain"/>
    <property type="match status" value="1"/>
</dbReference>
<dbReference type="KEGG" id="ela:UCREL1_5763"/>
<keyword evidence="7" id="KW-1185">Reference proteome</keyword>
<protein>
    <submittedName>
        <fullName evidence="6">Putative gmc oxidoreductase protein</fullName>
    </submittedName>
</protein>
<feature type="active site" description="Proton acceptor" evidence="3">
    <location>
        <position position="478"/>
    </location>
</feature>
<dbReference type="Gene3D" id="3.50.50.60">
    <property type="entry name" value="FAD/NAD(P)-binding domain"/>
    <property type="match status" value="1"/>
</dbReference>
<dbReference type="Pfam" id="PF05199">
    <property type="entry name" value="GMC_oxred_C"/>
    <property type="match status" value="1"/>
</dbReference>
<keyword evidence="2" id="KW-0325">Glycoprotein</keyword>
<dbReference type="GO" id="GO:0044550">
    <property type="term" value="P:secondary metabolite biosynthetic process"/>
    <property type="evidence" value="ECO:0007669"/>
    <property type="project" value="TreeGrafter"/>
</dbReference>
<proteinExistence type="inferred from homology"/>
<dbReference type="OrthoDB" id="269227at2759"/>
<dbReference type="InterPro" id="IPR012132">
    <property type="entry name" value="GMC_OxRdtase"/>
</dbReference>
<accession>M7TKJ5</accession>
<evidence type="ECO:0000256" key="1">
    <source>
        <dbReference type="ARBA" id="ARBA00010790"/>
    </source>
</evidence>